<accession>A0AAW4W228</accession>
<dbReference type="Gene3D" id="3.90.550.10">
    <property type="entry name" value="Spore Coat Polysaccharide Biosynthesis Protein SpsA, Chain A"/>
    <property type="match status" value="1"/>
</dbReference>
<keyword evidence="2" id="KW-0808">Transferase</keyword>
<dbReference type="Pfam" id="PF00483">
    <property type="entry name" value="NTP_transferase"/>
    <property type="match status" value="1"/>
</dbReference>
<dbReference type="GO" id="GO:0016740">
    <property type="term" value="F:transferase activity"/>
    <property type="evidence" value="ECO:0007669"/>
    <property type="project" value="UniProtKB-KW"/>
</dbReference>
<dbReference type="GeneID" id="98659746"/>
<proteinExistence type="predicted"/>
<sequence length="306" mass="33469">MANPVLVIMAAGMGSRYGGLKQIDPIGPNGQILLDYSIYDAHRAGFDRVVFIIRPELHEAFEDAIGKKARRFMQVDYAYQTLDNLPNGLTAPEGREKPLGTAHAVWCAKELTAGCPIAVINADDFYGADAFRKMYDYLASAQDDDKFRYCMVGYQVENTLTENGTVSRGVCTADENGLLAHIIERTAIHRDADGVIRYDADGDAPAGEIAPGTPVSLNLWGFTPSFLPSLDDGLREFFAGKLPDNPMKAEYYLPFAVDALIKDGKATAKVLTTDSRWYGVTYREDKPTICAAVAAMTENGDYPADL</sequence>
<feature type="domain" description="Nucleotidyl transferase" evidence="1">
    <location>
        <begin position="7"/>
        <end position="169"/>
    </location>
</feature>
<keyword evidence="3" id="KW-1185">Reference proteome</keyword>
<name>A0AAW4W228_9FIRM</name>
<organism evidence="2 3">
    <name type="scientific">Agathobaculum butyriciproducens</name>
    <dbReference type="NCBI Taxonomy" id="1628085"/>
    <lineage>
        <taxon>Bacteria</taxon>
        <taxon>Bacillati</taxon>
        <taxon>Bacillota</taxon>
        <taxon>Clostridia</taxon>
        <taxon>Eubacteriales</taxon>
        <taxon>Butyricicoccaceae</taxon>
        <taxon>Agathobaculum</taxon>
    </lineage>
</organism>
<dbReference type="SUPFAM" id="SSF53448">
    <property type="entry name" value="Nucleotide-diphospho-sugar transferases"/>
    <property type="match status" value="1"/>
</dbReference>
<evidence type="ECO:0000313" key="3">
    <source>
        <dbReference type="Proteomes" id="UP001298753"/>
    </source>
</evidence>
<dbReference type="AlphaFoldDB" id="A0AAW4W228"/>
<dbReference type="InterPro" id="IPR029044">
    <property type="entry name" value="Nucleotide-diphossugar_trans"/>
</dbReference>
<dbReference type="EMBL" id="JAJEPX010000019">
    <property type="protein sequence ID" value="MCC2176991.1"/>
    <property type="molecule type" value="Genomic_DNA"/>
</dbReference>
<evidence type="ECO:0000259" key="1">
    <source>
        <dbReference type="Pfam" id="PF00483"/>
    </source>
</evidence>
<gene>
    <name evidence="2" type="ORF">LKD22_07610</name>
</gene>
<evidence type="ECO:0000313" key="2">
    <source>
        <dbReference type="EMBL" id="MCC2176991.1"/>
    </source>
</evidence>
<protein>
    <submittedName>
        <fullName evidence="2">NTP transferase domain-containing protein</fullName>
    </submittedName>
</protein>
<dbReference type="RefSeq" id="WP_227600727.1">
    <property type="nucleotide sequence ID" value="NZ_JAJEPX010000019.1"/>
</dbReference>
<reference evidence="2 3" key="1">
    <citation type="submission" date="2021-10" db="EMBL/GenBank/DDBJ databases">
        <title>Anaerobic single-cell dispensing facilitates the cultivation of human gut bacteria.</title>
        <authorList>
            <person name="Afrizal A."/>
        </authorList>
    </citation>
    <scope>NUCLEOTIDE SEQUENCE [LARGE SCALE GENOMIC DNA]</scope>
    <source>
        <strain evidence="2 3">CLA-AA-H270</strain>
    </source>
</reference>
<dbReference type="InterPro" id="IPR005835">
    <property type="entry name" value="NTP_transferase_dom"/>
</dbReference>
<dbReference type="Proteomes" id="UP001298753">
    <property type="component" value="Unassembled WGS sequence"/>
</dbReference>
<comment type="caution">
    <text evidence="2">The sequence shown here is derived from an EMBL/GenBank/DDBJ whole genome shotgun (WGS) entry which is preliminary data.</text>
</comment>